<keyword evidence="1" id="KW-0175">Coiled coil</keyword>
<sequence>MSALAWRLVGGLAVVLCLVGLLWFAKAKTEEAASLSASLEQSRLNFQLQQAATRQIEQNYQEALHAIDQAERDKRSMGQRSSKLQRELEQLQLGVPCAAEPIPVAVVERLRERVSTANQALQAGSAQPGGAHPDP</sequence>
<keyword evidence="3" id="KW-1185">Reference proteome</keyword>
<accession>A0ABP8PUC7</accession>
<name>A0ABP8PUC7_9GAMM</name>
<organism evidence="2 3">
    <name type="scientific">Pseudaeromonas paramecii</name>
    <dbReference type="NCBI Taxonomy" id="2138166"/>
    <lineage>
        <taxon>Bacteria</taxon>
        <taxon>Pseudomonadati</taxon>
        <taxon>Pseudomonadota</taxon>
        <taxon>Gammaproteobacteria</taxon>
        <taxon>Aeromonadales</taxon>
        <taxon>Aeromonadaceae</taxon>
        <taxon>Pseudaeromonas</taxon>
    </lineage>
</organism>
<dbReference type="RefSeq" id="WP_345009378.1">
    <property type="nucleotide sequence ID" value="NZ_BAABFC010000001.1"/>
</dbReference>
<gene>
    <name evidence="2" type="ORF">GCM10023095_03150</name>
</gene>
<comment type="caution">
    <text evidence="2">The sequence shown here is derived from an EMBL/GenBank/DDBJ whole genome shotgun (WGS) entry which is preliminary data.</text>
</comment>
<feature type="coiled-coil region" evidence="1">
    <location>
        <begin position="53"/>
        <end position="127"/>
    </location>
</feature>
<evidence type="ECO:0000313" key="3">
    <source>
        <dbReference type="Proteomes" id="UP001501321"/>
    </source>
</evidence>
<evidence type="ECO:0000256" key="1">
    <source>
        <dbReference type="SAM" id="Coils"/>
    </source>
</evidence>
<dbReference type="Proteomes" id="UP001501321">
    <property type="component" value="Unassembled WGS sequence"/>
</dbReference>
<reference evidence="3" key="1">
    <citation type="journal article" date="2019" name="Int. J. Syst. Evol. Microbiol.">
        <title>The Global Catalogue of Microorganisms (GCM) 10K type strain sequencing project: providing services to taxonomists for standard genome sequencing and annotation.</title>
        <authorList>
            <consortium name="The Broad Institute Genomics Platform"/>
            <consortium name="The Broad Institute Genome Sequencing Center for Infectious Disease"/>
            <person name="Wu L."/>
            <person name="Ma J."/>
        </authorList>
    </citation>
    <scope>NUCLEOTIDE SEQUENCE [LARGE SCALE GENOMIC DNA]</scope>
    <source>
        <strain evidence="3">JCM 32226</strain>
    </source>
</reference>
<proteinExistence type="predicted"/>
<evidence type="ECO:0008006" key="4">
    <source>
        <dbReference type="Google" id="ProtNLM"/>
    </source>
</evidence>
<dbReference type="EMBL" id="BAABFC010000001">
    <property type="protein sequence ID" value="GAA4493260.1"/>
    <property type="molecule type" value="Genomic_DNA"/>
</dbReference>
<protein>
    <recommendedName>
        <fullName evidence="4">DUF2570 domain-containing protein</fullName>
    </recommendedName>
</protein>
<evidence type="ECO:0000313" key="2">
    <source>
        <dbReference type="EMBL" id="GAA4493260.1"/>
    </source>
</evidence>